<evidence type="ECO:0000256" key="2">
    <source>
        <dbReference type="ARBA" id="ARBA00023315"/>
    </source>
</evidence>
<evidence type="ECO:0000313" key="5">
    <source>
        <dbReference type="Proteomes" id="UP000287609"/>
    </source>
</evidence>
<dbReference type="Proteomes" id="UP000287609">
    <property type="component" value="Unassembled WGS sequence"/>
</dbReference>
<reference evidence="4 5" key="1">
    <citation type="submission" date="2018-09" db="EMBL/GenBank/DDBJ databases">
        <title>Characterization of the phylogenetic diversity of five novel species belonging to the genus Bifidobacterium.</title>
        <authorList>
            <person name="Lugli G.A."/>
            <person name="Duranti S."/>
            <person name="Milani C."/>
        </authorList>
    </citation>
    <scope>NUCLEOTIDE SEQUENCE [LARGE SCALE GENOMIC DNA]</scope>
    <source>
        <strain evidence="4 5">2036B</strain>
    </source>
</reference>
<dbReference type="InterPro" id="IPR000182">
    <property type="entry name" value="GNAT_dom"/>
</dbReference>
<dbReference type="PANTHER" id="PTHR43877">
    <property type="entry name" value="AMINOALKYLPHOSPHONATE N-ACETYLTRANSFERASE-RELATED-RELATED"/>
    <property type="match status" value="1"/>
</dbReference>
<sequence>MQIRLATPADIEQLTALRMAYMDAEHGSLTEDQRNLMQQAIPRYMEEHLTKDLYIYIAETETGAIASTAWLLIERKPPRPEFPTGHVGEVFNVLTLPEYRGQGLARQVMQRLIDDATGPLGCEAVRLNATPAGQKVYTSLGFQKREPGLRAMFYARPAHKSYETLAAVNTQIPVDCTI</sequence>
<name>A0A430FTM8_9BIFI</name>
<keyword evidence="5" id="KW-1185">Reference proteome</keyword>
<gene>
    <name evidence="4" type="ORF">D2E26_0741</name>
</gene>
<dbReference type="Gene3D" id="3.40.630.30">
    <property type="match status" value="1"/>
</dbReference>
<comment type="caution">
    <text evidence="4">The sequence shown here is derived from an EMBL/GenBank/DDBJ whole genome shotgun (WGS) entry which is preliminary data.</text>
</comment>
<evidence type="ECO:0000313" key="4">
    <source>
        <dbReference type="EMBL" id="RSX56178.1"/>
    </source>
</evidence>
<protein>
    <submittedName>
        <fullName evidence="4">GNAT family N-acetyltransferase</fullName>
    </submittedName>
</protein>
<keyword evidence="1 4" id="KW-0808">Transferase</keyword>
<dbReference type="RefSeq" id="WP_125963309.1">
    <property type="nucleotide sequence ID" value="NZ_QXGM01000001.1"/>
</dbReference>
<keyword evidence="2" id="KW-0012">Acyltransferase</keyword>
<organism evidence="4 5">
    <name type="scientific">Bifidobacterium dolichotidis</name>
    <dbReference type="NCBI Taxonomy" id="2306976"/>
    <lineage>
        <taxon>Bacteria</taxon>
        <taxon>Bacillati</taxon>
        <taxon>Actinomycetota</taxon>
        <taxon>Actinomycetes</taxon>
        <taxon>Bifidobacteriales</taxon>
        <taxon>Bifidobacteriaceae</taxon>
        <taxon>Bifidobacterium</taxon>
    </lineage>
</organism>
<dbReference type="EMBL" id="QXGM01000001">
    <property type="protein sequence ID" value="RSX56178.1"/>
    <property type="molecule type" value="Genomic_DNA"/>
</dbReference>
<dbReference type="SUPFAM" id="SSF55729">
    <property type="entry name" value="Acyl-CoA N-acyltransferases (Nat)"/>
    <property type="match status" value="1"/>
</dbReference>
<feature type="domain" description="N-acetyltransferase" evidence="3">
    <location>
        <begin position="1"/>
        <end position="167"/>
    </location>
</feature>
<dbReference type="GO" id="GO:0016747">
    <property type="term" value="F:acyltransferase activity, transferring groups other than amino-acyl groups"/>
    <property type="evidence" value="ECO:0007669"/>
    <property type="project" value="InterPro"/>
</dbReference>
<evidence type="ECO:0000259" key="3">
    <source>
        <dbReference type="PROSITE" id="PS51186"/>
    </source>
</evidence>
<dbReference type="OrthoDB" id="1706016at2"/>
<dbReference type="CDD" id="cd04301">
    <property type="entry name" value="NAT_SF"/>
    <property type="match status" value="1"/>
</dbReference>
<dbReference type="InterPro" id="IPR016181">
    <property type="entry name" value="Acyl_CoA_acyltransferase"/>
</dbReference>
<dbReference type="PROSITE" id="PS51186">
    <property type="entry name" value="GNAT"/>
    <property type="match status" value="1"/>
</dbReference>
<dbReference type="Pfam" id="PF00583">
    <property type="entry name" value="Acetyltransf_1"/>
    <property type="match status" value="1"/>
</dbReference>
<accession>A0A430FTM8</accession>
<proteinExistence type="predicted"/>
<dbReference type="AlphaFoldDB" id="A0A430FTM8"/>
<evidence type="ECO:0000256" key="1">
    <source>
        <dbReference type="ARBA" id="ARBA00022679"/>
    </source>
</evidence>
<dbReference type="InterPro" id="IPR050832">
    <property type="entry name" value="Bact_Acetyltransf"/>
</dbReference>